<reference evidence="1 3" key="1">
    <citation type="journal article" date="2011" name="Nature">
        <title>The Medicago genome provides insight into the evolution of rhizobial symbioses.</title>
        <authorList>
            <person name="Young N.D."/>
            <person name="Debelle F."/>
            <person name="Oldroyd G.E."/>
            <person name="Geurts R."/>
            <person name="Cannon S.B."/>
            <person name="Udvardi M.K."/>
            <person name="Benedito V.A."/>
            <person name="Mayer K.F."/>
            <person name="Gouzy J."/>
            <person name="Schoof H."/>
            <person name="Van de Peer Y."/>
            <person name="Proost S."/>
            <person name="Cook D.R."/>
            <person name="Meyers B.C."/>
            <person name="Spannagl M."/>
            <person name="Cheung F."/>
            <person name="De Mita S."/>
            <person name="Krishnakumar V."/>
            <person name="Gundlach H."/>
            <person name="Zhou S."/>
            <person name="Mudge J."/>
            <person name="Bharti A.K."/>
            <person name="Murray J.D."/>
            <person name="Naoumkina M.A."/>
            <person name="Rosen B."/>
            <person name="Silverstein K.A."/>
            <person name="Tang H."/>
            <person name="Rombauts S."/>
            <person name="Zhao P.X."/>
            <person name="Zhou P."/>
            <person name="Barbe V."/>
            <person name="Bardou P."/>
            <person name="Bechner M."/>
            <person name="Bellec A."/>
            <person name="Berger A."/>
            <person name="Berges H."/>
            <person name="Bidwell S."/>
            <person name="Bisseling T."/>
            <person name="Choisne N."/>
            <person name="Couloux A."/>
            <person name="Denny R."/>
            <person name="Deshpande S."/>
            <person name="Dai X."/>
            <person name="Doyle J.J."/>
            <person name="Dudez A.M."/>
            <person name="Farmer A.D."/>
            <person name="Fouteau S."/>
            <person name="Franken C."/>
            <person name="Gibelin C."/>
            <person name="Gish J."/>
            <person name="Goldstein S."/>
            <person name="Gonzalez A.J."/>
            <person name="Green P.J."/>
            <person name="Hallab A."/>
            <person name="Hartog M."/>
            <person name="Hua A."/>
            <person name="Humphray S.J."/>
            <person name="Jeong D.H."/>
            <person name="Jing Y."/>
            <person name="Jocker A."/>
            <person name="Kenton S.M."/>
            <person name="Kim D.J."/>
            <person name="Klee K."/>
            <person name="Lai H."/>
            <person name="Lang C."/>
            <person name="Lin S."/>
            <person name="Macmil S.L."/>
            <person name="Magdelenat G."/>
            <person name="Matthews L."/>
            <person name="McCorrison J."/>
            <person name="Monaghan E.L."/>
            <person name="Mun J.H."/>
            <person name="Najar F.Z."/>
            <person name="Nicholson C."/>
            <person name="Noirot C."/>
            <person name="O'Bleness M."/>
            <person name="Paule C.R."/>
            <person name="Poulain J."/>
            <person name="Prion F."/>
            <person name="Qin B."/>
            <person name="Qu C."/>
            <person name="Retzel E.F."/>
            <person name="Riddle C."/>
            <person name="Sallet E."/>
            <person name="Samain S."/>
            <person name="Samson N."/>
            <person name="Sanders I."/>
            <person name="Saurat O."/>
            <person name="Scarpelli C."/>
            <person name="Schiex T."/>
            <person name="Segurens B."/>
            <person name="Severin A.J."/>
            <person name="Sherrier D.J."/>
            <person name="Shi R."/>
            <person name="Sims S."/>
            <person name="Singer S.R."/>
            <person name="Sinharoy S."/>
            <person name="Sterck L."/>
            <person name="Viollet A."/>
            <person name="Wang B.B."/>
            <person name="Wang K."/>
            <person name="Wang M."/>
            <person name="Wang X."/>
            <person name="Warfsmann J."/>
            <person name="Weissenbach J."/>
            <person name="White D.D."/>
            <person name="White J.D."/>
            <person name="Wiley G.B."/>
            <person name="Wincker P."/>
            <person name="Xing Y."/>
            <person name="Yang L."/>
            <person name="Yao Z."/>
            <person name="Ying F."/>
            <person name="Zhai J."/>
            <person name="Zhou L."/>
            <person name="Zuber A."/>
            <person name="Denarie J."/>
            <person name="Dixon R.A."/>
            <person name="May G.D."/>
            <person name="Schwartz D.C."/>
            <person name="Rogers J."/>
            <person name="Quetier F."/>
            <person name="Town C.D."/>
            <person name="Roe B.A."/>
        </authorList>
    </citation>
    <scope>NUCLEOTIDE SEQUENCE [LARGE SCALE GENOMIC DNA]</scope>
    <source>
        <strain evidence="1">A17</strain>
        <strain evidence="2 3">cv. Jemalong A17</strain>
    </source>
</reference>
<reference evidence="1 3" key="2">
    <citation type="journal article" date="2014" name="BMC Genomics">
        <title>An improved genome release (version Mt4.0) for the model legume Medicago truncatula.</title>
        <authorList>
            <person name="Tang H."/>
            <person name="Krishnakumar V."/>
            <person name="Bidwell S."/>
            <person name="Rosen B."/>
            <person name="Chan A."/>
            <person name="Zhou S."/>
            <person name="Gentzbittel L."/>
            <person name="Childs K.L."/>
            <person name="Yandell M."/>
            <person name="Gundlach H."/>
            <person name="Mayer K.F."/>
            <person name="Schwartz D.C."/>
            <person name="Town C.D."/>
        </authorList>
    </citation>
    <scope>GENOME REANNOTATION</scope>
    <source>
        <strain evidence="1">A17</strain>
        <strain evidence="2 3">cv. Jemalong A17</strain>
    </source>
</reference>
<name>A0A072V6G7_MEDTR</name>
<organism evidence="1 3">
    <name type="scientific">Medicago truncatula</name>
    <name type="common">Barrel medic</name>
    <name type="synonym">Medicago tribuloides</name>
    <dbReference type="NCBI Taxonomy" id="3880"/>
    <lineage>
        <taxon>Eukaryota</taxon>
        <taxon>Viridiplantae</taxon>
        <taxon>Streptophyta</taxon>
        <taxon>Embryophyta</taxon>
        <taxon>Tracheophyta</taxon>
        <taxon>Spermatophyta</taxon>
        <taxon>Magnoliopsida</taxon>
        <taxon>eudicotyledons</taxon>
        <taxon>Gunneridae</taxon>
        <taxon>Pentapetalae</taxon>
        <taxon>rosids</taxon>
        <taxon>fabids</taxon>
        <taxon>Fabales</taxon>
        <taxon>Fabaceae</taxon>
        <taxon>Papilionoideae</taxon>
        <taxon>50 kb inversion clade</taxon>
        <taxon>NPAAA clade</taxon>
        <taxon>Hologalegina</taxon>
        <taxon>IRL clade</taxon>
        <taxon>Trifolieae</taxon>
        <taxon>Medicago</taxon>
    </lineage>
</organism>
<sequence length="146" mass="16336">MVIPPIEKALRFLQSAICGLSNSLGVNLRNSPCPSSLFLSPQDSQALFLHFPSIKLSSSSYLGLPFLVRRTYQFYTTKAFLLELQLFIAKKIVAASSRELLSFRASATLNLQLSEDEEVLRTVSVDCLHLITIPQPNLGQKKFMPY</sequence>
<dbReference type="AlphaFoldDB" id="A0A072V6G7"/>
<gene>
    <name evidence="1" type="ordered locus">MTR_2g044320</name>
</gene>
<protein>
    <submittedName>
        <fullName evidence="1 2">Uncharacterized protein</fullName>
    </submittedName>
</protein>
<reference evidence="2" key="3">
    <citation type="submission" date="2015-04" db="UniProtKB">
        <authorList>
            <consortium name="EnsemblPlants"/>
        </authorList>
    </citation>
    <scope>IDENTIFICATION</scope>
    <source>
        <strain evidence="2">cv. Jemalong A17</strain>
    </source>
</reference>
<proteinExistence type="predicted"/>
<evidence type="ECO:0000313" key="3">
    <source>
        <dbReference type="Proteomes" id="UP000002051"/>
    </source>
</evidence>
<accession>A0A072V6G7</accession>
<dbReference type="HOGENOM" id="CLU_1780188_0_0_1"/>
<keyword evidence="3" id="KW-1185">Reference proteome</keyword>
<dbReference type="Proteomes" id="UP000002051">
    <property type="component" value="Chromosome 2"/>
</dbReference>
<evidence type="ECO:0000313" key="1">
    <source>
        <dbReference type="EMBL" id="KEH37674.1"/>
    </source>
</evidence>
<dbReference type="EnsemblPlants" id="KEH37674">
    <property type="protein sequence ID" value="KEH37674"/>
    <property type="gene ID" value="MTR_2g044320"/>
</dbReference>
<evidence type="ECO:0000313" key="2">
    <source>
        <dbReference type="EnsemblPlants" id="KEH37674"/>
    </source>
</evidence>
<dbReference type="EMBL" id="CM001218">
    <property type="protein sequence ID" value="KEH37674.1"/>
    <property type="molecule type" value="Genomic_DNA"/>
</dbReference>